<dbReference type="SUPFAM" id="SSF46689">
    <property type="entry name" value="Homeodomain-like"/>
    <property type="match status" value="1"/>
</dbReference>
<keyword evidence="2" id="KW-1185">Reference proteome</keyword>
<evidence type="ECO:0000313" key="1">
    <source>
        <dbReference type="EMBL" id="WGV26718.1"/>
    </source>
</evidence>
<dbReference type="InterPro" id="IPR009057">
    <property type="entry name" value="Homeodomain-like_sf"/>
</dbReference>
<dbReference type="AlphaFoldDB" id="A0AAJ6NUM5"/>
<name>A0AAJ6NUM5_9CYAN</name>
<gene>
    <name evidence="1" type="ORF">QI031_04210</name>
</gene>
<dbReference type="PANTHER" id="PTHR34849:SF5">
    <property type="entry name" value="SSL2733 PROTEIN"/>
    <property type="match status" value="1"/>
</dbReference>
<dbReference type="PANTHER" id="PTHR34849">
    <property type="entry name" value="SSL5025 PROTEIN"/>
    <property type="match status" value="1"/>
</dbReference>
<accession>A0AAJ6NUM5</accession>
<dbReference type="Pfam" id="PF04255">
    <property type="entry name" value="DUF433"/>
    <property type="match status" value="1"/>
</dbReference>
<protein>
    <submittedName>
        <fullName evidence="1">DUF433 domain-containing protein</fullName>
    </submittedName>
</protein>
<organism evidence="1 2">
    <name type="scientific">Halotia branconii CENA392</name>
    <dbReference type="NCBI Taxonomy" id="1539056"/>
    <lineage>
        <taxon>Bacteria</taxon>
        <taxon>Bacillati</taxon>
        <taxon>Cyanobacteriota</taxon>
        <taxon>Cyanophyceae</taxon>
        <taxon>Nostocales</taxon>
        <taxon>Nodulariaceae</taxon>
        <taxon>Halotia</taxon>
    </lineage>
</organism>
<proteinExistence type="predicted"/>
<reference evidence="1 2" key="1">
    <citation type="journal article" date="2023" name="Limnol Oceanogr Lett">
        <title>Environmental adaptations by the intertidal Antarctic cyanobacterium Halotia branconii CENA392 as revealed using long-read genome sequencing.</title>
        <authorList>
            <person name="Dextro R.B."/>
            <person name="Delbaje E."/>
            <person name="Freitas P.N.N."/>
            <person name="Geraldes V."/>
            <person name="Pinto E."/>
            <person name="Long P.F."/>
            <person name="Fiore M.F."/>
        </authorList>
    </citation>
    <scope>NUCLEOTIDE SEQUENCE [LARGE SCALE GENOMIC DNA]</scope>
    <source>
        <strain evidence="1 2">CENA392</strain>
    </source>
</reference>
<dbReference type="RefSeq" id="WP_281483962.1">
    <property type="nucleotide sequence ID" value="NZ_CP124543.1"/>
</dbReference>
<dbReference type="InterPro" id="IPR036388">
    <property type="entry name" value="WH-like_DNA-bd_sf"/>
</dbReference>
<dbReference type="EMBL" id="CP124543">
    <property type="protein sequence ID" value="WGV26718.1"/>
    <property type="molecule type" value="Genomic_DNA"/>
</dbReference>
<dbReference type="Proteomes" id="UP001223520">
    <property type="component" value="Chromosome"/>
</dbReference>
<dbReference type="InterPro" id="IPR007367">
    <property type="entry name" value="DUF433"/>
</dbReference>
<evidence type="ECO:0000313" key="2">
    <source>
        <dbReference type="Proteomes" id="UP001223520"/>
    </source>
</evidence>
<sequence length="83" mass="9217">MSYQDIITIEPDKRGGKPCIRRMRITVYDVLGWLAAGMSHGEILDDFPELTEQDIRACLEFAADREHRLVASLGDAKPTVGGV</sequence>
<dbReference type="KEGG" id="hbq:QI031_04210"/>
<dbReference type="Gene3D" id="1.10.10.10">
    <property type="entry name" value="Winged helix-like DNA-binding domain superfamily/Winged helix DNA-binding domain"/>
    <property type="match status" value="1"/>
</dbReference>